<dbReference type="AlphaFoldDB" id="A0A6J4I0M7"/>
<dbReference type="InterPro" id="IPR024029">
    <property type="entry name" value="Pyridox_Oxase_FMN-dep"/>
</dbReference>
<organism evidence="2">
    <name type="scientific">uncultured Mycobacteriales bacterium</name>
    <dbReference type="NCBI Taxonomy" id="581187"/>
    <lineage>
        <taxon>Bacteria</taxon>
        <taxon>Bacillati</taxon>
        <taxon>Actinomycetota</taxon>
        <taxon>Actinomycetes</taxon>
        <taxon>Mycobacteriales</taxon>
        <taxon>environmental samples</taxon>
    </lineage>
</organism>
<dbReference type="EMBL" id="CADCTP010000128">
    <property type="protein sequence ID" value="CAA9239384.1"/>
    <property type="molecule type" value="Genomic_DNA"/>
</dbReference>
<protein>
    <submittedName>
        <fullName evidence="2">Phosphohydrolase (MutT/nudix family protein)</fullName>
    </submittedName>
</protein>
<keyword evidence="2" id="KW-0378">Hydrolase</keyword>
<dbReference type="SUPFAM" id="SSF50475">
    <property type="entry name" value="FMN-binding split barrel"/>
    <property type="match status" value="1"/>
</dbReference>
<evidence type="ECO:0000313" key="2">
    <source>
        <dbReference type="EMBL" id="CAA9239384.1"/>
    </source>
</evidence>
<dbReference type="Gene3D" id="2.30.110.10">
    <property type="entry name" value="Electron Transport, Fmn-binding Protein, Chain A"/>
    <property type="match status" value="1"/>
</dbReference>
<dbReference type="PANTHER" id="PTHR42815:SF2">
    <property type="entry name" value="FAD-BINDING, PUTATIVE (AFU_ORTHOLOGUE AFUA_6G07600)-RELATED"/>
    <property type="match status" value="1"/>
</dbReference>
<accession>A0A6J4I0M7</accession>
<reference evidence="2" key="1">
    <citation type="submission" date="2020-02" db="EMBL/GenBank/DDBJ databases">
        <authorList>
            <person name="Meier V. D."/>
        </authorList>
    </citation>
    <scope>NUCLEOTIDE SEQUENCE</scope>
    <source>
        <strain evidence="2">AVDCRST_MAG41</strain>
    </source>
</reference>
<evidence type="ECO:0000259" key="1">
    <source>
        <dbReference type="Pfam" id="PF01243"/>
    </source>
</evidence>
<dbReference type="InterPro" id="IPR011576">
    <property type="entry name" value="Pyridox_Oxase_N"/>
</dbReference>
<dbReference type="GO" id="GO:0016787">
    <property type="term" value="F:hydrolase activity"/>
    <property type="evidence" value="ECO:0007669"/>
    <property type="project" value="UniProtKB-KW"/>
</dbReference>
<feature type="domain" description="Pyridoxamine 5'-phosphate oxidase N-terminal" evidence="1">
    <location>
        <begin position="32"/>
        <end position="152"/>
    </location>
</feature>
<name>A0A6J4I0M7_9ACTN</name>
<dbReference type="InterPro" id="IPR012349">
    <property type="entry name" value="Split_barrel_FMN-bd"/>
</dbReference>
<sequence>MFDHVVTSVGELRDLLGEPGPTTSAKSLPGLDPHSRAFLALSPFALLATSGADGTCDVSPRGDAAGFVRVLDDNTVALPERPGNRRLDSLVNVLGNPHVGLLFLVPGVRETLRLNGTASIVRDPALLASFAVDGREPLVALAVRVEEVFLHCQKAFRRSALWRPETWPAPGALPTLGRMLVDQLALEQTAEDLDAELEEDYAGHLY</sequence>
<proteinExistence type="predicted"/>
<dbReference type="PANTHER" id="PTHR42815">
    <property type="entry name" value="FAD-BINDING, PUTATIVE (AFU_ORTHOLOGUE AFUA_6G07600)-RELATED"/>
    <property type="match status" value="1"/>
</dbReference>
<dbReference type="NCBIfam" id="TIGR04025">
    <property type="entry name" value="PPOX_FMN_DR2398"/>
    <property type="match status" value="1"/>
</dbReference>
<dbReference type="Pfam" id="PF01243">
    <property type="entry name" value="PNPOx_N"/>
    <property type="match status" value="1"/>
</dbReference>
<gene>
    <name evidence="2" type="ORF">AVDCRST_MAG41-1463</name>
</gene>